<dbReference type="PaxDb" id="39947-A0A0P0X2D4"/>
<reference evidence="3" key="1">
    <citation type="journal article" date="2005" name="Nature">
        <title>The map-based sequence of the rice genome.</title>
        <authorList>
            <consortium name="International rice genome sequencing project (IRGSP)"/>
            <person name="Matsumoto T."/>
            <person name="Wu J."/>
            <person name="Kanamori H."/>
            <person name="Katayose Y."/>
            <person name="Fujisawa M."/>
            <person name="Namiki N."/>
            <person name="Mizuno H."/>
            <person name="Yamamoto K."/>
            <person name="Antonio B.A."/>
            <person name="Baba T."/>
            <person name="Sakata K."/>
            <person name="Nagamura Y."/>
            <person name="Aoki H."/>
            <person name="Arikawa K."/>
            <person name="Arita K."/>
            <person name="Bito T."/>
            <person name="Chiden Y."/>
            <person name="Fujitsuka N."/>
            <person name="Fukunaka R."/>
            <person name="Hamada M."/>
            <person name="Harada C."/>
            <person name="Hayashi A."/>
            <person name="Hijishita S."/>
            <person name="Honda M."/>
            <person name="Hosokawa S."/>
            <person name="Ichikawa Y."/>
            <person name="Idonuma A."/>
            <person name="Iijima M."/>
            <person name="Ikeda M."/>
            <person name="Ikeno M."/>
            <person name="Ito K."/>
            <person name="Ito S."/>
            <person name="Ito T."/>
            <person name="Ito Y."/>
            <person name="Ito Y."/>
            <person name="Iwabuchi A."/>
            <person name="Kamiya K."/>
            <person name="Karasawa W."/>
            <person name="Kurita K."/>
            <person name="Katagiri S."/>
            <person name="Kikuta A."/>
            <person name="Kobayashi H."/>
            <person name="Kobayashi N."/>
            <person name="Machita K."/>
            <person name="Maehara T."/>
            <person name="Masukawa M."/>
            <person name="Mizubayashi T."/>
            <person name="Mukai Y."/>
            <person name="Nagasaki H."/>
            <person name="Nagata Y."/>
            <person name="Naito S."/>
            <person name="Nakashima M."/>
            <person name="Nakama Y."/>
            <person name="Nakamichi Y."/>
            <person name="Nakamura M."/>
            <person name="Meguro A."/>
            <person name="Negishi M."/>
            <person name="Ohta I."/>
            <person name="Ohta T."/>
            <person name="Okamoto M."/>
            <person name="Ono N."/>
            <person name="Saji S."/>
            <person name="Sakaguchi M."/>
            <person name="Sakai K."/>
            <person name="Shibata M."/>
            <person name="Shimokawa T."/>
            <person name="Song J."/>
            <person name="Takazaki Y."/>
            <person name="Terasawa K."/>
            <person name="Tsugane M."/>
            <person name="Tsuji K."/>
            <person name="Ueda S."/>
            <person name="Waki K."/>
            <person name="Yamagata H."/>
            <person name="Yamamoto M."/>
            <person name="Yamamoto S."/>
            <person name="Yamane H."/>
            <person name="Yoshiki S."/>
            <person name="Yoshihara R."/>
            <person name="Yukawa K."/>
            <person name="Zhong H."/>
            <person name="Yano M."/>
            <person name="Yuan Q."/>
            <person name="Ouyang S."/>
            <person name="Liu J."/>
            <person name="Jones K.M."/>
            <person name="Gansberger K."/>
            <person name="Moffat K."/>
            <person name="Hill J."/>
            <person name="Bera J."/>
            <person name="Fadrosh D."/>
            <person name="Jin S."/>
            <person name="Johri S."/>
            <person name="Kim M."/>
            <person name="Overton L."/>
            <person name="Reardon M."/>
            <person name="Tsitrin T."/>
            <person name="Vuong H."/>
            <person name="Weaver B."/>
            <person name="Ciecko A."/>
            <person name="Tallon L."/>
            <person name="Jackson J."/>
            <person name="Pai G."/>
            <person name="Aken S.V."/>
            <person name="Utterback T."/>
            <person name="Reidmuller S."/>
            <person name="Feldblyum T."/>
            <person name="Hsiao J."/>
            <person name="Zismann V."/>
            <person name="Iobst S."/>
            <person name="de Vazeille A.R."/>
            <person name="Buell C.R."/>
            <person name="Ying K."/>
            <person name="Li Y."/>
            <person name="Lu T."/>
            <person name="Huang Y."/>
            <person name="Zhao Q."/>
            <person name="Feng Q."/>
            <person name="Zhang L."/>
            <person name="Zhu J."/>
            <person name="Weng Q."/>
            <person name="Mu J."/>
            <person name="Lu Y."/>
            <person name="Fan D."/>
            <person name="Liu Y."/>
            <person name="Guan J."/>
            <person name="Zhang Y."/>
            <person name="Yu S."/>
            <person name="Liu X."/>
            <person name="Zhang Y."/>
            <person name="Hong G."/>
            <person name="Han B."/>
            <person name="Choisne N."/>
            <person name="Demange N."/>
            <person name="Orjeda G."/>
            <person name="Samain S."/>
            <person name="Cattolico L."/>
            <person name="Pelletier E."/>
            <person name="Couloux A."/>
            <person name="Segurens B."/>
            <person name="Wincker P."/>
            <person name="D'Hont A."/>
            <person name="Scarpelli C."/>
            <person name="Weissenbach J."/>
            <person name="Salanoubat M."/>
            <person name="Quetier F."/>
            <person name="Yu Y."/>
            <person name="Kim H.R."/>
            <person name="Rambo T."/>
            <person name="Currie J."/>
            <person name="Collura K."/>
            <person name="Luo M."/>
            <person name="Yang T."/>
            <person name="Ammiraju J.S.S."/>
            <person name="Engler F."/>
            <person name="Soderlund C."/>
            <person name="Wing R.A."/>
            <person name="Palmer L.E."/>
            <person name="de la Bastide M."/>
            <person name="Spiegel L."/>
            <person name="Nascimento L."/>
            <person name="Zutavern T."/>
            <person name="O'Shaughnessy A."/>
            <person name="Dike S."/>
            <person name="Dedhia N."/>
            <person name="Preston R."/>
            <person name="Balija V."/>
            <person name="McCombie W.R."/>
            <person name="Chow T."/>
            <person name="Chen H."/>
            <person name="Chung M."/>
            <person name="Chen C."/>
            <person name="Shaw J."/>
            <person name="Wu H."/>
            <person name="Hsiao K."/>
            <person name="Chao Y."/>
            <person name="Chu M."/>
            <person name="Cheng C."/>
            <person name="Hour A."/>
            <person name="Lee P."/>
            <person name="Lin S."/>
            <person name="Lin Y."/>
            <person name="Liou J."/>
            <person name="Liu S."/>
            <person name="Hsing Y."/>
            <person name="Raghuvanshi S."/>
            <person name="Mohanty A."/>
            <person name="Bharti A.K."/>
            <person name="Gaur A."/>
            <person name="Gupta V."/>
            <person name="Kumar D."/>
            <person name="Ravi V."/>
            <person name="Vij S."/>
            <person name="Kapur A."/>
            <person name="Khurana P."/>
            <person name="Khurana P."/>
            <person name="Khurana J.P."/>
            <person name="Tyagi A.K."/>
            <person name="Gaikwad K."/>
            <person name="Singh A."/>
            <person name="Dalal V."/>
            <person name="Srivastava S."/>
            <person name="Dixit A."/>
            <person name="Pal A.K."/>
            <person name="Ghazi I.A."/>
            <person name="Yadav M."/>
            <person name="Pandit A."/>
            <person name="Bhargava A."/>
            <person name="Sureshbabu K."/>
            <person name="Batra K."/>
            <person name="Sharma T.R."/>
            <person name="Mohapatra T."/>
            <person name="Singh N.K."/>
            <person name="Messing J."/>
            <person name="Nelson A.B."/>
            <person name="Fuks G."/>
            <person name="Kavchok S."/>
            <person name="Keizer G."/>
            <person name="Linton E."/>
            <person name="Llaca V."/>
            <person name="Song R."/>
            <person name="Tanyolac B."/>
            <person name="Young S."/>
            <person name="Ho-Il K."/>
            <person name="Hahn J.H."/>
            <person name="Sangsakoo G."/>
            <person name="Vanavichit A."/>
            <person name="de Mattos Luiz.A.T."/>
            <person name="Zimmer P.D."/>
            <person name="Malone G."/>
            <person name="Dellagostin O."/>
            <person name="de Oliveira A.C."/>
            <person name="Bevan M."/>
            <person name="Bancroft I."/>
            <person name="Minx P."/>
            <person name="Cordum H."/>
            <person name="Wilson R."/>
            <person name="Cheng Z."/>
            <person name="Jin W."/>
            <person name="Jiang J."/>
            <person name="Leong S.A."/>
            <person name="Iwama H."/>
            <person name="Gojobori T."/>
            <person name="Itoh T."/>
            <person name="Niimura Y."/>
            <person name="Fujii Y."/>
            <person name="Habara T."/>
            <person name="Sakai H."/>
            <person name="Sato Y."/>
            <person name="Wilson G."/>
            <person name="Kumar K."/>
            <person name="McCouch S."/>
            <person name="Juretic N."/>
            <person name="Hoen D."/>
            <person name="Wright S."/>
            <person name="Bruskiewich R."/>
            <person name="Bureau T."/>
            <person name="Miyao A."/>
            <person name="Hirochika H."/>
            <person name="Nishikawa T."/>
            <person name="Kadowaki K."/>
            <person name="Sugiura M."/>
            <person name="Burr B."/>
            <person name="Sasaki T."/>
        </authorList>
    </citation>
    <scope>NUCLEOTIDE SEQUENCE [LARGE SCALE GENOMIC DNA]</scope>
    <source>
        <strain evidence="3">cv. Nipponbare</strain>
    </source>
</reference>
<dbReference type="Gramene" id="Os07t0140633-00">
    <property type="protein sequence ID" value="Os07t0140633-00"/>
    <property type="gene ID" value="Os07g0140633"/>
</dbReference>
<dbReference type="InParanoid" id="A0A0P0X2D4"/>
<feature type="non-terminal residue" evidence="2">
    <location>
        <position position="1"/>
    </location>
</feature>
<keyword evidence="3" id="KW-1185">Reference proteome</keyword>
<reference evidence="2 3" key="2">
    <citation type="journal article" date="2013" name="Plant Cell Physiol.">
        <title>Rice Annotation Project Database (RAP-DB): an integrative and interactive database for rice genomics.</title>
        <authorList>
            <person name="Sakai H."/>
            <person name="Lee S.S."/>
            <person name="Tanaka T."/>
            <person name="Numa H."/>
            <person name="Kim J."/>
            <person name="Kawahara Y."/>
            <person name="Wakimoto H."/>
            <person name="Yang C.C."/>
            <person name="Iwamoto M."/>
            <person name="Abe T."/>
            <person name="Yamada Y."/>
            <person name="Muto A."/>
            <person name="Inokuchi H."/>
            <person name="Ikemura T."/>
            <person name="Matsumoto T."/>
            <person name="Sasaki T."/>
            <person name="Itoh T."/>
        </authorList>
    </citation>
    <scope>NUCLEOTIDE SEQUENCE [LARGE SCALE GENOMIC DNA]</scope>
    <source>
        <strain evidence="3">cv. Nipponbare</strain>
    </source>
</reference>
<reference evidence="2 3" key="3">
    <citation type="journal article" date="2013" name="Rice">
        <title>Improvement of the Oryza sativa Nipponbare reference genome using next generation sequence and optical map data.</title>
        <authorList>
            <person name="Kawahara Y."/>
            <person name="de la Bastide M."/>
            <person name="Hamilton J.P."/>
            <person name="Kanamori H."/>
            <person name="McCombie W.R."/>
            <person name="Ouyang S."/>
            <person name="Schwartz D.C."/>
            <person name="Tanaka T."/>
            <person name="Wu J."/>
            <person name="Zhou S."/>
            <person name="Childs K.L."/>
            <person name="Davidson R.M."/>
            <person name="Lin H."/>
            <person name="Quesada-Ocampo L."/>
            <person name="Vaillancourt B."/>
            <person name="Sakai H."/>
            <person name="Lee S.S."/>
            <person name="Kim J."/>
            <person name="Numa H."/>
            <person name="Itoh T."/>
            <person name="Buell C.R."/>
            <person name="Matsumoto T."/>
        </authorList>
    </citation>
    <scope>NUCLEOTIDE SEQUENCE [LARGE SCALE GENOMIC DNA]</scope>
    <source>
        <strain evidence="3">cv. Nipponbare</strain>
    </source>
</reference>
<accession>A0A0P0X2D4</accession>
<name>A0A0P0X2D4_ORYSJ</name>
<dbReference type="AlphaFoldDB" id="A0A0P0X2D4"/>
<dbReference type="EMBL" id="AP014963">
    <property type="protein sequence ID" value="BAT00005.1"/>
    <property type="molecule type" value="Genomic_DNA"/>
</dbReference>
<gene>
    <name evidence="2" type="ordered locus">Os07g0140633</name>
    <name evidence="2" type="ORF">OSNPB_070140633</name>
</gene>
<dbReference type="Proteomes" id="UP000059680">
    <property type="component" value="Chromosome 7"/>
</dbReference>
<evidence type="ECO:0000313" key="2">
    <source>
        <dbReference type="EMBL" id="BAT00005.1"/>
    </source>
</evidence>
<evidence type="ECO:0000313" key="3">
    <source>
        <dbReference type="Proteomes" id="UP000059680"/>
    </source>
</evidence>
<sequence length="90" mass="9002">PRIGIDASRRLASRALGVVAARDRAGSPPPAPESGDRGRRRDATRRRHSAPATPRAGAGSPGLSASGLSASLAFDSLSLSSSLAALSATV</sequence>
<feature type="region of interest" description="Disordered" evidence="1">
    <location>
        <begin position="18"/>
        <end position="64"/>
    </location>
</feature>
<organism evidence="2 3">
    <name type="scientific">Oryza sativa subsp. japonica</name>
    <name type="common">Rice</name>
    <dbReference type="NCBI Taxonomy" id="39947"/>
    <lineage>
        <taxon>Eukaryota</taxon>
        <taxon>Viridiplantae</taxon>
        <taxon>Streptophyta</taxon>
        <taxon>Embryophyta</taxon>
        <taxon>Tracheophyta</taxon>
        <taxon>Spermatophyta</taxon>
        <taxon>Magnoliopsida</taxon>
        <taxon>Liliopsida</taxon>
        <taxon>Poales</taxon>
        <taxon>Poaceae</taxon>
        <taxon>BOP clade</taxon>
        <taxon>Oryzoideae</taxon>
        <taxon>Oryzeae</taxon>
        <taxon>Oryzinae</taxon>
        <taxon>Oryza</taxon>
        <taxon>Oryza sativa</taxon>
    </lineage>
</organism>
<evidence type="ECO:0000256" key="1">
    <source>
        <dbReference type="SAM" id="MobiDB-lite"/>
    </source>
</evidence>
<protein>
    <submittedName>
        <fullName evidence="2">Os07g0140633 protein</fullName>
    </submittedName>
</protein>
<proteinExistence type="predicted"/>